<keyword evidence="2 7" id="KW-0812">Transmembrane</keyword>
<proteinExistence type="inferred from homology"/>
<evidence type="ECO:0000256" key="7">
    <source>
        <dbReference type="HAMAP-Rule" id="MF_02065"/>
    </source>
</evidence>
<evidence type="ECO:0000256" key="4">
    <source>
        <dbReference type="ARBA" id="ARBA00023136"/>
    </source>
</evidence>
<dbReference type="PANTHER" id="PTHR30518:SF2">
    <property type="entry name" value="ENDOLYTIC MUREIN TRANSGLYCOSYLASE"/>
    <property type="match status" value="1"/>
</dbReference>
<dbReference type="EMBL" id="JMKI01000051">
    <property type="protein sequence ID" value="KEJ91350.1"/>
    <property type="molecule type" value="Genomic_DNA"/>
</dbReference>
<comment type="caution">
    <text evidence="8">The sequence shown here is derived from an EMBL/GenBank/DDBJ whole genome shotgun (WGS) entry which is preliminary data.</text>
</comment>
<dbReference type="EC" id="4.2.2.29" evidence="7"/>
<dbReference type="Proteomes" id="UP000027665">
    <property type="component" value="Unassembled WGS sequence"/>
</dbReference>
<evidence type="ECO:0000256" key="2">
    <source>
        <dbReference type="ARBA" id="ARBA00022692"/>
    </source>
</evidence>
<dbReference type="GeneID" id="90984500"/>
<accession>A0A073IP45</accession>
<dbReference type="HAMAP" id="MF_02065">
    <property type="entry name" value="MltG"/>
    <property type="match status" value="1"/>
</dbReference>
<dbReference type="RefSeq" id="WP_051682877.1">
    <property type="nucleotide sequence ID" value="NZ_CALIAO010000064.1"/>
</dbReference>
<keyword evidence="4 7" id="KW-0472">Membrane</keyword>
<comment type="similarity">
    <text evidence="7">Belongs to the transglycosylase MltG family.</text>
</comment>
<dbReference type="PANTHER" id="PTHR30518">
    <property type="entry name" value="ENDOLYTIC MUREIN TRANSGLYCOSYLASE"/>
    <property type="match status" value="1"/>
</dbReference>
<keyword evidence="6 7" id="KW-0961">Cell wall biogenesis/degradation</keyword>
<dbReference type="GO" id="GO:0009252">
    <property type="term" value="P:peptidoglycan biosynthetic process"/>
    <property type="evidence" value="ECO:0007669"/>
    <property type="project" value="UniProtKB-UniRule"/>
</dbReference>
<dbReference type="AlphaFoldDB" id="A0A073IP45"/>
<comment type="catalytic activity">
    <reaction evidence="7">
        <text>a peptidoglycan chain = a peptidoglycan chain with N-acetyl-1,6-anhydromuramyl-[peptide] at the reducing end + a peptidoglycan chain with N-acetylglucosamine at the non-reducing end.</text>
        <dbReference type="EC" id="4.2.2.29"/>
    </reaction>
</comment>
<protein>
    <recommendedName>
        <fullName evidence="7">Endolytic murein transglycosylase</fullName>
        <ecNumber evidence="7">4.2.2.29</ecNumber>
    </recommendedName>
    <alternativeName>
        <fullName evidence="7">Peptidoglycan lytic transglycosylase</fullName>
    </alternativeName>
    <alternativeName>
        <fullName evidence="7">Peptidoglycan polymerization terminase</fullName>
    </alternativeName>
</protein>
<dbReference type="NCBIfam" id="TIGR00247">
    <property type="entry name" value="endolytic transglycosylase MltG"/>
    <property type="match status" value="1"/>
</dbReference>
<dbReference type="STRING" id="2754.EH55_10925"/>
<keyword evidence="5 7" id="KW-0456">Lyase</keyword>
<feature type="transmembrane region" description="Helical" evidence="7">
    <location>
        <begin position="7"/>
        <end position="27"/>
    </location>
</feature>
<dbReference type="OrthoDB" id="9814591at2"/>
<evidence type="ECO:0000256" key="1">
    <source>
        <dbReference type="ARBA" id="ARBA00022475"/>
    </source>
</evidence>
<keyword evidence="3 7" id="KW-1133">Transmembrane helix</keyword>
<evidence type="ECO:0000256" key="5">
    <source>
        <dbReference type="ARBA" id="ARBA00023239"/>
    </source>
</evidence>
<keyword evidence="1 7" id="KW-1003">Cell membrane</keyword>
<gene>
    <name evidence="7" type="primary">mltG</name>
    <name evidence="8" type="ORF">EH55_10925</name>
</gene>
<dbReference type="GO" id="GO:0005886">
    <property type="term" value="C:plasma membrane"/>
    <property type="evidence" value="ECO:0007669"/>
    <property type="project" value="UniProtKB-SubCell"/>
</dbReference>
<comment type="subcellular location">
    <subcellularLocation>
        <location evidence="7">Cell membrane</location>
        <topology evidence="7">Single-pass membrane protein</topology>
    </subcellularLocation>
</comment>
<dbReference type="Gene3D" id="3.30.160.60">
    <property type="entry name" value="Classic Zinc Finger"/>
    <property type="match status" value="1"/>
</dbReference>
<reference evidence="8 9" key="1">
    <citation type="submission" date="2014-04" db="EMBL/GenBank/DDBJ databases">
        <title>Draft Genome Sequence of Synergistes jonesii.</title>
        <authorList>
            <person name="Coil D.A."/>
            <person name="Eisen J.A."/>
            <person name="Holland-Moritz H.E."/>
        </authorList>
    </citation>
    <scope>NUCLEOTIDE SEQUENCE [LARGE SCALE GENOMIC DNA]</scope>
    <source>
        <strain evidence="8 9">78-1</strain>
    </source>
</reference>
<name>A0A073IP45_9BACT</name>
<evidence type="ECO:0000313" key="8">
    <source>
        <dbReference type="EMBL" id="KEJ91350.1"/>
    </source>
</evidence>
<comment type="function">
    <text evidence="7">Functions as a peptidoglycan terminase that cleaves nascent peptidoglycan strands endolytically to terminate their elongation.</text>
</comment>
<evidence type="ECO:0000313" key="9">
    <source>
        <dbReference type="Proteomes" id="UP000027665"/>
    </source>
</evidence>
<feature type="site" description="Important for catalytic activity" evidence="7">
    <location>
        <position position="220"/>
    </location>
</feature>
<evidence type="ECO:0000256" key="3">
    <source>
        <dbReference type="ARBA" id="ARBA00022989"/>
    </source>
</evidence>
<dbReference type="InterPro" id="IPR003770">
    <property type="entry name" value="MLTG-like"/>
</dbReference>
<organism evidence="8 9">
    <name type="scientific">Synergistes jonesii</name>
    <dbReference type="NCBI Taxonomy" id="2754"/>
    <lineage>
        <taxon>Bacteria</taxon>
        <taxon>Thermotogati</taxon>
        <taxon>Synergistota</taxon>
        <taxon>Synergistia</taxon>
        <taxon>Synergistales</taxon>
        <taxon>Synergistaceae</taxon>
        <taxon>Synergistes</taxon>
    </lineage>
</organism>
<sequence length="336" mass="36848">MPKKNEDLILFLIAAALYSFVVFYLPFACPELPHTLSQKIEVVIPGGASALEAAAIFEKGGVADDAQALSHAMAELGIDRAIKPGLYRLFKSTPKGVARQLANAKPEANKITLIPGSGSRALAALFDYEEGGRELFVAAMKDDGNFHSGVREYLPDSADARMIFLLPETYFVAPGKGAAAEFIKRASALWLERVGSELPKNSRKEVVLQSGILASLVEGEAKAADERPLLAGIFLSRMQKKMRLQSCASVVYAWGERGVKKRNLSYGDLKIDSPYNTYRNEGLPPSPICVPSAQSWLAALHPRKSDFLFFFAGRDGRHVFSKSYEEHLRKQKELGL</sequence>
<dbReference type="GO" id="GO:0008932">
    <property type="term" value="F:lytic endotransglycosylase activity"/>
    <property type="evidence" value="ECO:0007669"/>
    <property type="project" value="UniProtKB-UniRule"/>
</dbReference>
<keyword evidence="9" id="KW-1185">Reference proteome</keyword>
<dbReference type="Pfam" id="PF02618">
    <property type="entry name" value="YceG"/>
    <property type="match status" value="1"/>
</dbReference>
<dbReference type="GO" id="GO:0071555">
    <property type="term" value="P:cell wall organization"/>
    <property type="evidence" value="ECO:0007669"/>
    <property type="project" value="UniProtKB-KW"/>
</dbReference>
<dbReference type="eggNOG" id="COG1559">
    <property type="taxonomic scope" value="Bacteria"/>
</dbReference>
<evidence type="ECO:0000256" key="6">
    <source>
        <dbReference type="ARBA" id="ARBA00023316"/>
    </source>
</evidence>